<keyword evidence="2" id="KW-1185">Reference proteome</keyword>
<dbReference type="OrthoDB" id="4920041at2"/>
<dbReference type="RefSeq" id="WP_131904038.1">
    <property type="nucleotide sequence ID" value="NZ_BAAAFU010000008.1"/>
</dbReference>
<reference evidence="1 2" key="1">
    <citation type="submission" date="2019-03" db="EMBL/GenBank/DDBJ databases">
        <title>Genomic Encyclopedia of Type Strains, Phase IV (KMG-IV): sequencing the most valuable type-strain genomes for metagenomic binning, comparative biology and taxonomic classification.</title>
        <authorList>
            <person name="Goeker M."/>
        </authorList>
    </citation>
    <scope>NUCLEOTIDE SEQUENCE [LARGE SCALE GENOMIC DNA]</scope>
    <source>
        <strain evidence="1 2">DSM 24830</strain>
    </source>
</reference>
<comment type="caution">
    <text evidence="1">The sequence shown here is derived from an EMBL/GenBank/DDBJ whole genome shotgun (WGS) entry which is preliminary data.</text>
</comment>
<sequence length="330" mass="37617">MKLTSIITFMALFLSLFMPLFIPQVLAGVAHAAPSKIEDRSEYSTSLNTIAVVIMNWYGSLITDNQAEDRQSSFNTKNTGDQWSDYRSQYPKNISQILITSNDLLKLENDNGYQFNVKSKFIHSVKNELQTQLLDETFVFKNTFLLNENQPLIKTISRNKSETIQSADTENADTKTVDTKKAKTHQYNRSHYKVREFTYAWLAYIDGVKILKPTMNGSAWLDKATYSLNMGSDHSEDSIPSILVKRRQLLAKGGHLLRSLDIKNQDNESNTFVIDLILEWKGTSPKGKPVIARIHQEIKVHIKTDQSWEVISITEEHLLPVTAPWMGLVC</sequence>
<protein>
    <submittedName>
        <fullName evidence="1">Uncharacterized protein</fullName>
    </submittedName>
</protein>
<dbReference type="EMBL" id="SMFQ01000002">
    <property type="protein sequence ID" value="TCJ88336.1"/>
    <property type="molecule type" value="Genomic_DNA"/>
</dbReference>
<accession>A0A4R1F2F9</accession>
<evidence type="ECO:0000313" key="2">
    <source>
        <dbReference type="Proteomes" id="UP000294887"/>
    </source>
</evidence>
<proteinExistence type="predicted"/>
<gene>
    <name evidence="1" type="ORF">EV695_0179</name>
</gene>
<organism evidence="1 2">
    <name type="scientific">Cocleimonas flava</name>
    <dbReference type="NCBI Taxonomy" id="634765"/>
    <lineage>
        <taxon>Bacteria</taxon>
        <taxon>Pseudomonadati</taxon>
        <taxon>Pseudomonadota</taxon>
        <taxon>Gammaproteobacteria</taxon>
        <taxon>Thiotrichales</taxon>
        <taxon>Thiotrichaceae</taxon>
        <taxon>Cocleimonas</taxon>
    </lineage>
</organism>
<evidence type="ECO:0000313" key="1">
    <source>
        <dbReference type="EMBL" id="TCJ88336.1"/>
    </source>
</evidence>
<name>A0A4R1F2F9_9GAMM</name>
<dbReference type="Proteomes" id="UP000294887">
    <property type="component" value="Unassembled WGS sequence"/>
</dbReference>
<dbReference type="AlphaFoldDB" id="A0A4R1F2F9"/>